<dbReference type="InterPro" id="IPR046611">
    <property type="entry name" value="DUF6670"/>
</dbReference>
<evidence type="ECO:0000313" key="2">
    <source>
        <dbReference type="Proteomes" id="UP000325788"/>
    </source>
</evidence>
<dbReference type="EMBL" id="VXLD01000003">
    <property type="protein sequence ID" value="KAB1856546.1"/>
    <property type="molecule type" value="Genomic_DNA"/>
</dbReference>
<dbReference type="Pfam" id="PF20375">
    <property type="entry name" value="DUF6670"/>
    <property type="match status" value="1"/>
</dbReference>
<dbReference type="Proteomes" id="UP000325788">
    <property type="component" value="Unassembled WGS sequence"/>
</dbReference>
<proteinExistence type="predicted"/>
<name>A0A5N4WJ06_9GAMM</name>
<dbReference type="RefSeq" id="WP_151504326.1">
    <property type="nucleotide sequence ID" value="NZ_VXLD01000003.1"/>
</dbReference>
<comment type="caution">
    <text evidence="1">The sequence shown here is derived from an EMBL/GenBank/DDBJ whole genome shotgun (WGS) entry which is preliminary data.</text>
</comment>
<organism evidence="1 2">
    <name type="scientific">Acinetobacter tandoii</name>
    <dbReference type="NCBI Taxonomy" id="202954"/>
    <lineage>
        <taxon>Bacteria</taxon>
        <taxon>Pseudomonadati</taxon>
        <taxon>Pseudomonadota</taxon>
        <taxon>Gammaproteobacteria</taxon>
        <taxon>Moraxellales</taxon>
        <taxon>Moraxellaceae</taxon>
        <taxon>Acinetobacter</taxon>
    </lineage>
</organism>
<protein>
    <submittedName>
        <fullName evidence="1">Uncharacterized protein</fullName>
    </submittedName>
</protein>
<sequence>MQLFQDFLDRSKQLNLAPKKSHLNFHIPTRQYTFVYFGIILPNLPAPLHYFNFIGLMGAAHAPMLRNESAIHSTAIDTATILCSSSPHMVGQLHSYAMQRDCHFSKSLWQFSNHEQILGNLPNFQIQRDDDELSCQLSVQTTTQVSYFNKMRLGLGEHWSTRCFFEGRIAYKEQIFSIAQHGVFEFARAVQFPYLPLAFFTYQIIQLNNGDQVLMAQTRDHFNRIVQSRIYLKYANVERTELFDEQVQFKVHRVYPKVVTPNGQAMYLPREFEWNYQNKTGDVIQIQAQSRGDFKFGLAAGYVGSFKYQIKIKAREEYGEAGYCEYVDCRALKWQEKNQDEKILDDLMNTVPFMLKK</sequence>
<accession>A0A5N4WJ06</accession>
<evidence type="ECO:0000313" key="1">
    <source>
        <dbReference type="EMBL" id="KAB1856546.1"/>
    </source>
</evidence>
<reference evidence="1 2" key="1">
    <citation type="submission" date="2019-09" db="EMBL/GenBank/DDBJ databases">
        <title>Draft genome sequence of Acinetobacter tandoii W4-4-4 isolated from environmental water sample.</title>
        <authorList>
            <person name="Wee S.K."/>
            <person name="Yan B."/>
            <person name="Mustaffa S.B."/>
            <person name="Yap E.P.H."/>
        </authorList>
    </citation>
    <scope>NUCLEOTIDE SEQUENCE [LARGE SCALE GENOMIC DNA]</scope>
    <source>
        <strain evidence="1 2">W4-4-4</strain>
    </source>
</reference>
<gene>
    <name evidence="1" type="ORF">F4W09_06005</name>
</gene>
<dbReference type="AlphaFoldDB" id="A0A5N4WJ06"/>